<protein>
    <recommendedName>
        <fullName evidence="4">Protein kinase domain-containing protein</fullName>
    </recommendedName>
</protein>
<evidence type="ECO:0000313" key="3">
    <source>
        <dbReference type="Proteomes" id="UP001212997"/>
    </source>
</evidence>
<accession>A0AAD5YGU1</accession>
<feature type="region of interest" description="Disordered" evidence="1">
    <location>
        <begin position="43"/>
        <end position="66"/>
    </location>
</feature>
<evidence type="ECO:0000313" key="2">
    <source>
        <dbReference type="EMBL" id="KAJ3481218.1"/>
    </source>
</evidence>
<organism evidence="2 3">
    <name type="scientific">Meripilus lineatus</name>
    <dbReference type="NCBI Taxonomy" id="2056292"/>
    <lineage>
        <taxon>Eukaryota</taxon>
        <taxon>Fungi</taxon>
        <taxon>Dikarya</taxon>
        <taxon>Basidiomycota</taxon>
        <taxon>Agaricomycotina</taxon>
        <taxon>Agaricomycetes</taxon>
        <taxon>Polyporales</taxon>
        <taxon>Meripilaceae</taxon>
        <taxon>Meripilus</taxon>
    </lineage>
</organism>
<keyword evidence="3" id="KW-1185">Reference proteome</keyword>
<dbReference type="EMBL" id="JANAWD010000333">
    <property type="protein sequence ID" value="KAJ3481218.1"/>
    <property type="molecule type" value="Genomic_DNA"/>
</dbReference>
<dbReference type="AlphaFoldDB" id="A0AAD5YGU1"/>
<sequence length="179" mass="21086">MYHPVRLWMSRDFKGTAKYYTRTARPTRYYLIDFGLSRKYNPEDGEPEEIPIKGGDKTVPEFQGRGEFKPCNPFPTDIYYIGNLIRGDFLEQTRGVEFMKPLVDDMVQNDPAKRPHIDEVVRRFDEIMRTLPSWKLRSRLVELGEAKHPIVGTIRAIHHFFRTAAHVLRFRNPLPRPRA</sequence>
<dbReference type="Proteomes" id="UP001212997">
    <property type="component" value="Unassembled WGS sequence"/>
</dbReference>
<evidence type="ECO:0000256" key="1">
    <source>
        <dbReference type="SAM" id="MobiDB-lite"/>
    </source>
</evidence>
<feature type="compositionally biased region" description="Basic and acidic residues" evidence="1">
    <location>
        <begin position="50"/>
        <end position="66"/>
    </location>
</feature>
<evidence type="ECO:0008006" key="4">
    <source>
        <dbReference type="Google" id="ProtNLM"/>
    </source>
</evidence>
<reference evidence="2" key="1">
    <citation type="submission" date="2022-07" db="EMBL/GenBank/DDBJ databases">
        <title>Genome Sequence of Physisporinus lineatus.</title>
        <authorList>
            <person name="Buettner E."/>
        </authorList>
    </citation>
    <scope>NUCLEOTIDE SEQUENCE</scope>
    <source>
        <strain evidence="2">VT162</strain>
    </source>
</reference>
<dbReference type="SUPFAM" id="SSF56112">
    <property type="entry name" value="Protein kinase-like (PK-like)"/>
    <property type="match status" value="1"/>
</dbReference>
<comment type="caution">
    <text evidence="2">The sequence shown here is derived from an EMBL/GenBank/DDBJ whole genome shotgun (WGS) entry which is preliminary data.</text>
</comment>
<gene>
    <name evidence="2" type="ORF">NLI96_g7809</name>
</gene>
<proteinExistence type="predicted"/>
<name>A0AAD5YGU1_9APHY</name>
<dbReference type="InterPro" id="IPR011009">
    <property type="entry name" value="Kinase-like_dom_sf"/>
</dbReference>